<dbReference type="Gene3D" id="3.90.1300.10">
    <property type="entry name" value="Amidase signature (AS) domain"/>
    <property type="match status" value="1"/>
</dbReference>
<dbReference type="InterPro" id="IPR014085">
    <property type="entry name" value="Allophanate_hydrolase"/>
</dbReference>
<reference evidence="3 6" key="2">
    <citation type="submission" date="2020-04" db="EMBL/GenBank/DDBJ databases">
        <authorList>
            <person name="De Canck E."/>
        </authorList>
    </citation>
    <scope>NUCLEOTIDE SEQUENCE [LARGE SCALE GENOMIC DNA]</scope>
    <source>
        <strain evidence="3 6">LMG 29660</strain>
    </source>
</reference>
<dbReference type="PANTHER" id="PTHR11895:SF169">
    <property type="entry name" value="GLUTAMYL-TRNA(GLN) AMIDOTRANSFERASE"/>
    <property type="match status" value="1"/>
</dbReference>
<keyword evidence="5" id="KW-1185">Reference proteome</keyword>
<dbReference type="OrthoDB" id="8872210at2"/>
<evidence type="ECO:0000259" key="2">
    <source>
        <dbReference type="Pfam" id="PF21986"/>
    </source>
</evidence>
<dbReference type="InterPro" id="IPR036928">
    <property type="entry name" value="AS_sf"/>
</dbReference>
<dbReference type="EMBL" id="CADIKG010000001">
    <property type="protein sequence ID" value="CAB3747582.1"/>
    <property type="molecule type" value="Genomic_DNA"/>
</dbReference>
<keyword evidence="4" id="KW-0378">Hydrolase</keyword>
<name>A0A1X1PP67_9BURK</name>
<gene>
    <name evidence="3" type="primary">atzF</name>
    <name evidence="4" type="ORF">B7G54_02335</name>
    <name evidence="3" type="ORF">LMG29660_00656</name>
</gene>
<dbReference type="InterPro" id="IPR053844">
    <property type="entry name" value="AH_C"/>
</dbReference>
<dbReference type="Pfam" id="PF21986">
    <property type="entry name" value="AH_C"/>
    <property type="match status" value="1"/>
</dbReference>
<dbReference type="EC" id="3.5.1.54" evidence="3"/>
<dbReference type="PANTHER" id="PTHR11895">
    <property type="entry name" value="TRANSAMIDASE"/>
    <property type="match status" value="1"/>
</dbReference>
<dbReference type="AlphaFoldDB" id="A0A1X1PP67"/>
<dbReference type="NCBIfam" id="NF006043">
    <property type="entry name" value="PRK08186.1"/>
    <property type="match status" value="1"/>
</dbReference>
<dbReference type="RefSeq" id="WP_085037572.1">
    <property type="nucleotide sequence ID" value="NZ_CADIKG010000001.1"/>
</dbReference>
<reference evidence="4 5" key="1">
    <citation type="submission" date="2017-04" db="EMBL/GenBank/DDBJ databases">
        <title>Burkholderia puraquae sp. nov., a novel Burkholderia cepacia complex species from hospital setting samples.</title>
        <authorList>
            <person name="Martina P."/>
            <person name="Leguizamon M."/>
            <person name="Prieto C."/>
            <person name="Sousa S."/>
            <person name="Montanaro P."/>
            <person name="Draghi W."/>
            <person name="Staembler M."/>
            <person name="Bettiol M."/>
            <person name="Figoli C."/>
            <person name="Palau J."/>
            <person name="Alvarez F."/>
            <person name="Benetti S."/>
            <person name="Anchat E."/>
            <person name="Vescina C."/>
            <person name="Ferreras J."/>
            <person name="Lasch P."/>
            <person name="Lagares A."/>
            <person name="Zorreguieta A."/>
            <person name="Yantorno O."/>
            <person name="Bosch A."/>
        </authorList>
    </citation>
    <scope>NUCLEOTIDE SEQUENCE [LARGE SCALE GENOMIC DNA]</scope>
    <source>
        <strain evidence="4 5">CAMPA 1040</strain>
    </source>
</reference>
<dbReference type="NCBIfam" id="TIGR02713">
    <property type="entry name" value="allophanate_hyd"/>
    <property type="match status" value="1"/>
</dbReference>
<evidence type="ECO:0000259" key="1">
    <source>
        <dbReference type="Pfam" id="PF01425"/>
    </source>
</evidence>
<proteinExistence type="predicted"/>
<evidence type="ECO:0000313" key="4">
    <source>
        <dbReference type="EMBL" id="ORT89028.1"/>
    </source>
</evidence>
<dbReference type="Proteomes" id="UP000494135">
    <property type="component" value="Unassembled WGS sequence"/>
</dbReference>
<protein>
    <submittedName>
        <fullName evidence="4">Allophanate hydrolase</fullName>
        <ecNumber evidence="3">3.5.1.54</ecNumber>
    </submittedName>
</protein>
<dbReference type="InterPro" id="IPR000120">
    <property type="entry name" value="Amidase"/>
</dbReference>
<sequence>MSTTERSILPGVRSIAALRARYAAGDLTPHALVDAIAAHFAAGDPHHAWIRPLTHAEMTAYADALAGRDSAALPLYGVPFAIKDNIDLAGIPTTAACPAYAYTPARSAPVVERLIAAGAIPIGKTNLDQFATGLSGQRSPHGACRNALDPRYASGGSSSGSAVAVALGVATFSLGTDTAGSGRVPAAFHGLVGLKPTKGVLSTLGVVPACRSLDCVSVFAHSPADARAVFAAAHGVTDGDPYGRAWQPLRGADGHRAQPARPFGQLRFGTPRADQLQFFGDESYCAAWHAALERLRATGARIVEIDFSAFLAAARLLYEGPWVAERLAAIGAFAAREPDALHPVIREIVGGASRFSAADAFAAFDTLAKLRIEAGRAWDGLDAIVMPTSATTATVDALEADPIGINSRFGYYTNFVNLLDLSAIAVPAGLCKTGRHAGLPFGITFVGRAHDDARLLDLAQAWGDAGERGRGAGEEGGSQTDVAGDACATTTPAPGVSAGVVRVAVVGAHLRGEPLNGQLTQRGGRFVAATTTAPAYRLYALSAAASGGVAKPGLVRVPDGGASIAVEIWEMPVGAYGSFVAGIAGPLGIGTLTLTDGARVQGFLCESAALDGAQDITHFGGWRAYRATAASRALQ</sequence>
<dbReference type="InterPro" id="IPR023631">
    <property type="entry name" value="Amidase_dom"/>
</dbReference>
<dbReference type="Proteomes" id="UP000193146">
    <property type="component" value="Unassembled WGS sequence"/>
</dbReference>
<dbReference type="Gene3D" id="3.10.490.10">
    <property type="entry name" value="Gamma-glutamyl cyclotransferase-like"/>
    <property type="match status" value="1"/>
</dbReference>
<evidence type="ECO:0000313" key="6">
    <source>
        <dbReference type="Proteomes" id="UP000494135"/>
    </source>
</evidence>
<dbReference type="EMBL" id="NBYX01000001">
    <property type="protein sequence ID" value="ORT89028.1"/>
    <property type="molecule type" value="Genomic_DNA"/>
</dbReference>
<organism evidence="4 5">
    <name type="scientific">Burkholderia puraquae</name>
    <dbReference type="NCBI Taxonomy" id="1904757"/>
    <lineage>
        <taxon>Bacteria</taxon>
        <taxon>Pseudomonadati</taxon>
        <taxon>Pseudomonadota</taxon>
        <taxon>Betaproteobacteria</taxon>
        <taxon>Burkholderiales</taxon>
        <taxon>Burkholderiaceae</taxon>
        <taxon>Burkholderia</taxon>
        <taxon>Burkholderia cepacia complex</taxon>
    </lineage>
</organism>
<accession>A0A1X1PP67</accession>
<dbReference type="GO" id="GO:0004039">
    <property type="term" value="F:allophanate hydrolase activity"/>
    <property type="evidence" value="ECO:0007669"/>
    <property type="project" value="UniProtKB-EC"/>
</dbReference>
<feature type="domain" description="Amidase" evidence="1">
    <location>
        <begin position="61"/>
        <end position="456"/>
    </location>
</feature>
<dbReference type="Pfam" id="PF01425">
    <property type="entry name" value="Amidase"/>
    <property type="match status" value="1"/>
</dbReference>
<dbReference type="SUPFAM" id="SSF75304">
    <property type="entry name" value="Amidase signature (AS) enzymes"/>
    <property type="match status" value="1"/>
</dbReference>
<evidence type="ECO:0000313" key="5">
    <source>
        <dbReference type="Proteomes" id="UP000193146"/>
    </source>
</evidence>
<evidence type="ECO:0000313" key="3">
    <source>
        <dbReference type="EMBL" id="CAB3747582.1"/>
    </source>
</evidence>
<feature type="domain" description="Allophanate hydrolase C-terminal" evidence="2">
    <location>
        <begin position="501"/>
        <end position="626"/>
    </location>
</feature>
<dbReference type="Gene3D" id="1.20.58.1700">
    <property type="match status" value="1"/>
</dbReference>